<evidence type="ECO:0000313" key="2">
    <source>
        <dbReference type="Proteomes" id="UP000263900"/>
    </source>
</evidence>
<reference evidence="1 2" key="1">
    <citation type="submission" date="2018-09" db="EMBL/GenBank/DDBJ databases">
        <title>Genome sequencing of strain 6GH32-13.</title>
        <authorList>
            <person name="Weon H.-Y."/>
            <person name="Heo J."/>
            <person name="Kwon S.-W."/>
        </authorList>
    </citation>
    <scope>NUCLEOTIDE SEQUENCE [LARGE SCALE GENOMIC DNA]</scope>
    <source>
        <strain evidence="1 2">5GH32-13</strain>
    </source>
</reference>
<dbReference type="KEGG" id="pseg:D3H65_16290"/>
<dbReference type="AlphaFoldDB" id="A0A3B7MQ40"/>
<dbReference type="Proteomes" id="UP000263900">
    <property type="component" value="Chromosome"/>
</dbReference>
<name>A0A3B7MQ40_9BACT</name>
<keyword evidence="2" id="KW-1185">Reference proteome</keyword>
<dbReference type="EMBL" id="CP032157">
    <property type="protein sequence ID" value="AXY75443.1"/>
    <property type="molecule type" value="Genomic_DNA"/>
</dbReference>
<sequence length="213" mass="23476">MSTLKNNKNTLAMQKILLLVMMLFTTILIRAQSVSGDSYTFGNSLSGTAGRFSEPSKTIRSIKSKREWLAKYQWLMDSMYTQLTTAAAVDDLVEEYTVQISTTDANPVTAFALPTKPGYKYRLEVVCNGILDRGNSSLEGKKKRGFLVDAGWLINAGTLSTVEPTEYLGSGLSSADYSITSSNSEIIVQATGETNSLITYEFKIKVYTIWANL</sequence>
<organism evidence="1 2">
    <name type="scientific">Paraflavitalea soli</name>
    <dbReference type="NCBI Taxonomy" id="2315862"/>
    <lineage>
        <taxon>Bacteria</taxon>
        <taxon>Pseudomonadati</taxon>
        <taxon>Bacteroidota</taxon>
        <taxon>Chitinophagia</taxon>
        <taxon>Chitinophagales</taxon>
        <taxon>Chitinophagaceae</taxon>
        <taxon>Paraflavitalea</taxon>
    </lineage>
</organism>
<accession>A0A3B7MQ40</accession>
<gene>
    <name evidence="1" type="ORF">D3H65_16290</name>
</gene>
<proteinExistence type="predicted"/>
<evidence type="ECO:0000313" key="1">
    <source>
        <dbReference type="EMBL" id="AXY75443.1"/>
    </source>
</evidence>
<evidence type="ECO:0008006" key="3">
    <source>
        <dbReference type="Google" id="ProtNLM"/>
    </source>
</evidence>
<protein>
    <recommendedName>
        <fullName evidence="3">DUF4468 domain-containing protein</fullName>
    </recommendedName>
</protein>